<comment type="caution">
    <text evidence="2">The sequence shown here is derived from an EMBL/GenBank/DDBJ whole genome shotgun (WGS) entry which is preliminary data.</text>
</comment>
<keyword evidence="1" id="KW-0812">Transmembrane</keyword>
<keyword evidence="1" id="KW-0472">Membrane</keyword>
<dbReference type="RefSeq" id="WP_379837558.1">
    <property type="nucleotide sequence ID" value="NZ_JBHRYQ010000001.1"/>
</dbReference>
<sequence length="156" mass="17861">MTTLLWALLNTAFWFYFIYLLIGFIFIKSKVFPQKFKTLSKSVFAIGFVGILISATSKERESNTLHSPSSEKLIKLNIKKGASLSINGVIELAQKDNKWTVKNEKTWLTGMVMGFHLKNNTVLIKDSTYTYQRGLVWKFLNIPIFTEKIIQTGSLE</sequence>
<evidence type="ECO:0000313" key="3">
    <source>
        <dbReference type="Proteomes" id="UP001595616"/>
    </source>
</evidence>
<feature type="transmembrane region" description="Helical" evidence="1">
    <location>
        <begin position="6"/>
        <end position="27"/>
    </location>
</feature>
<evidence type="ECO:0008006" key="4">
    <source>
        <dbReference type="Google" id="ProtNLM"/>
    </source>
</evidence>
<keyword evidence="1" id="KW-1133">Transmembrane helix</keyword>
<proteinExistence type="predicted"/>
<evidence type="ECO:0000256" key="1">
    <source>
        <dbReference type="SAM" id="Phobius"/>
    </source>
</evidence>
<dbReference type="Proteomes" id="UP001595616">
    <property type="component" value="Unassembled WGS sequence"/>
</dbReference>
<dbReference type="EMBL" id="JBHRYQ010000001">
    <property type="protein sequence ID" value="MFC3810973.1"/>
    <property type="molecule type" value="Genomic_DNA"/>
</dbReference>
<gene>
    <name evidence="2" type="ORF">ACFOOI_09935</name>
</gene>
<name>A0ABV7YYG3_9BACT</name>
<reference evidence="3" key="1">
    <citation type="journal article" date="2019" name="Int. J. Syst. Evol. Microbiol.">
        <title>The Global Catalogue of Microorganisms (GCM) 10K type strain sequencing project: providing services to taxonomists for standard genome sequencing and annotation.</title>
        <authorList>
            <consortium name="The Broad Institute Genomics Platform"/>
            <consortium name="The Broad Institute Genome Sequencing Center for Infectious Disease"/>
            <person name="Wu L."/>
            <person name="Ma J."/>
        </authorList>
    </citation>
    <scope>NUCLEOTIDE SEQUENCE [LARGE SCALE GENOMIC DNA]</scope>
    <source>
        <strain evidence="3">CECT 7956</strain>
    </source>
</reference>
<protein>
    <recommendedName>
        <fullName evidence="4">DUF4131 domain-containing protein</fullName>
    </recommendedName>
</protein>
<organism evidence="2 3">
    <name type="scientific">Lacihabitans lacunae</name>
    <dbReference type="NCBI Taxonomy" id="1028214"/>
    <lineage>
        <taxon>Bacteria</taxon>
        <taxon>Pseudomonadati</taxon>
        <taxon>Bacteroidota</taxon>
        <taxon>Cytophagia</taxon>
        <taxon>Cytophagales</taxon>
        <taxon>Leadbetterellaceae</taxon>
        <taxon>Lacihabitans</taxon>
    </lineage>
</organism>
<keyword evidence="3" id="KW-1185">Reference proteome</keyword>
<accession>A0ABV7YYG3</accession>
<evidence type="ECO:0000313" key="2">
    <source>
        <dbReference type="EMBL" id="MFC3810973.1"/>
    </source>
</evidence>